<dbReference type="AlphaFoldDB" id="A0A521F052"/>
<keyword evidence="2" id="KW-1185">Reference proteome</keyword>
<sequence>MKNEQGFQDNTNIDVALIYMSRQKLGFRELIFAIVSELPLITRLFEKNPNYSSLIRELTEYEYNDDNHLPYQKDLLEKLALSRTALMGLMNDLYEDFSIKLSDPKAYTISDTEIYLIVKNS</sequence>
<dbReference type="OrthoDB" id="884804at2"/>
<evidence type="ECO:0000313" key="2">
    <source>
        <dbReference type="Proteomes" id="UP000317593"/>
    </source>
</evidence>
<protein>
    <submittedName>
        <fullName evidence="1">Uncharacterized protein</fullName>
    </submittedName>
</protein>
<dbReference type="Proteomes" id="UP000317593">
    <property type="component" value="Unassembled WGS sequence"/>
</dbReference>
<dbReference type="RefSeq" id="WP_142715790.1">
    <property type="nucleotide sequence ID" value="NZ_FXTH01000020.1"/>
</dbReference>
<gene>
    <name evidence="1" type="ORF">SAMN06265218_12027</name>
</gene>
<proteinExistence type="predicted"/>
<name>A0A521F052_9BACT</name>
<reference evidence="1 2" key="1">
    <citation type="submission" date="2017-05" db="EMBL/GenBank/DDBJ databases">
        <authorList>
            <person name="Varghese N."/>
            <person name="Submissions S."/>
        </authorList>
    </citation>
    <scope>NUCLEOTIDE SEQUENCE [LARGE SCALE GENOMIC DNA]</scope>
    <source>
        <strain evidence="1 2">DSM 21194</strain>
    </source>
</reference>
<dbReference type="EMBL" id="FXTH01000020">
    <property type="protein sequence ID" value="SMO88820.1"/>
    <property type="molecule type" value="Genomic_DNA"/>
</dbReference>
<accession>A0A521F052</accession>
<evidence type="ECO:0000313" key="1">
    <source>
        <dbReference type="EMBL" id="SMO88820.1"/>
    </source>
</evidence>
<organism evidence="1 2">
    <name type="scientific">Fodinibius sediminis</name>
    <dbReference type="NCBI Taxonomy" id="1214077"/>
    <lineage>
        <taxon>Bacteria</taxon>
        <taxon>Pseudomonadati</taxon>
        <taxon>Balneolota</taxon>
        <taxon>Balneolia</taxon>
        <taxon>Balneolales</taxon>
        <taxon>Balneolaceae</taxon>
        <taxon>Fodinibius</taxon>
    </lineage>
</organism>